<keyword evidence="5" id="KW-1185">Reference proteome</keyword>
<dbReference type="SUPFAM" id="SSF110997">
    <property type="entry name" value="Sporulation related repeat"/>
    <property type="match status" value="1"/>
</dbReference>
<evidence type="ECO:0000313" key="5">
    <source>
        <dbReference type="Proteomes" id="UP000602647"/>
    </source>
</evidence>
<keyword evidence="2" id="KW-0812">Transmembrane</keyword>
<dbReference type="GO" id="GO:0042834">
    <property type="term" value="F:peptidoglycan binding"/>
    <property type="evidence" value="ECO:0007669"/>
    <property type="project" value="InterPro"/>
</dbReference>
<dbReference type="AlphaFoldDB" id="A0A923SRR8"/>
<dbReference type="PROSITE" id="PS51724">
    <property type="entry name" value="SPOR"/>
    <property type="match status" value="1"/>
</dbReference>
<keyword evidence="2" id="KW-0472">Membrane</keyword>
<protein>
    <submittedName>
        <fullName evidence="4">SPOR domain-containing protein</fullName>
    </submittedName>
</protein>
<evidence type="ECO:0000256" key="2">
    <source>
        <dbReference type="SAM" id="Phobius"/>
    </source>
</evidence>
<gene>
    <name evidence="4" type="ORF">H9L42_07165</name>
</gene>
<organism evidence="4 5">
    <name type="scientific">Zhenpiania hominis</name>
    <dbReference type="NCBI Taxonomy" id="2763644"/>
    <lineage>
        <taxon>Bacteria</taxon>
        <taxon>Bacillati</taxon>
        <taxon>Bacillota</taxon>
        <taxon>Clostridia</taxon>
        <taxon>Peptostreptococcales</taxon>
        <taxon>Anaerovoracaceae</taxon>
        <taxon>Zhenpiania</taxon>
    </lineage>
</organism>
<accession>A0A923SRR8</accession>
<feature type="region of interest" description="Disordered" evidence="1">
    <location>
        <begin position="62"/>
        <end position="92"/>
    </location>
</feature>
<evidence type="ECO:0000313" key="4">
    <source>
        <dbReference type="EMBL" id="MBC6679604.1"/>
    </source>
</evidence>
<dbReference type="RefSeq" id="WP_187302707.1">
    <property type="nucleotide sequence ID" value="NZ_CBCTON010000020.1"/>
</dbReference>
<feature type="compositionally biased region" description="Low complexity" evidence="1">
    <location>
        <begin position="77"/>
        <end position="92"/>
    </location>
</feature>
<reference evidence="4" key="1">
    <citation type="submission" date="2020-08" db="EMBL/GenBank/DDBJ databases">
        <title>Genome public.</title>
        <authorList>
            <person name="Liu C."/>
            <person name="Sun Q."/>
        </authorList>
    </citation>
    <scope>NUCLEOTIDE SEQUENCE</scope>
    <source>
        <strain evidence="4">BX12</strain>
    </source>
</reference>
<evidence type="ECO:0000259" key="3">
    <source>
        <dbReference type="PROSITE" id="PS51724"/>
    </source>
</evidence>
<feature type="compositionally biased region" description="Basic and acidic residues" evidence="1">
    <location>
        <begin position="62"/>
        <end position="71"/>
    </location>
</feature>
<dbReference type="Proteomes" id="UP000602647">
    <property type="component" value="Unassembled WGS sequence"/>
</dbReference>
<evidence type="ECO:0000256" key="1">
    <source>
        <dbReference type="SAM" id="MobiDB-lite"/>
    </source>
</evidence>
<name>A0A923SRR8_9FIRM</name>
<dbReference type="Gene3D" id="3.30.70.1070">
    <property type="entry name" value="Sporulation related repeat"/>
    <property type="match status" value="1"/>
</dbReference>
<comment type="caution">
    <text evidence="4">The sequence shown here is derived from an EMBL/GenBank/DDBJ whole genome shotgun (WGS) entry which is preliminary data.</text>
</comment>
<sequence length="180" mass="19747">MNRRRRIKRRPAVYRGRKIQVNFVPVIVIICLSVCAGYLTAKYVVYPILGSEPAGLNIFQEKESNEQKSEETEAETTESAAENKSTEASAETTVASAGVIEDQVELTQTPEYAIQFGSYSTKDAAEKSAAQLKQSGIKVEVVEKDGAYKVISKLFDTKEKAKAVLNEMDASLGAFVTTIK</sequence>
<feature type="domain" description="SPOR" evidence="3">
    <location>
        <begin position="106"/>
        <end position="180"/>
    </location>
</feature>
<dbReference type="InterPro" id="IPR007730">
    <property type="entry name" value="SPOR-like_dom"/>
</dbReference>
<dbReference type="InterPro" id="IPR036680">
    <property type="entry name" value="SPOR-like_sf"/>
</dbReference>
<keyword evidence="2" id="KW-1133">Transmembrane helix</keyword>
<dbReference type="Pfam" id="PF05036">
    <property type="entry name" value="SPOR"/>
    <property type="match status" value="1"/>
</dbReference>
<proteinExistence type="predicted"/>
<feature type="transmembrane region" description="Helical" evidence="2">
    <location>
        <begin position="21"/>
        <end position="41"/>
    </location>
</feature>
<dbReference type="EMBL" id="JACRYT010000005">
    <property type="protein sequence ID" value="MBC6679604.1"/>
    <property type="molecule type" value="Genomic_DNA"/>
</dbReference>